<dbReference type="PANTHER" id="PTHR43649">
    <property type="entry name" value="ARABINOSE-BINDING PROTEIN-RELATED"/>
    <property type="match status" value="1"/>
</dbReference>
<dbReference type="PANTHER" id="PTHR43649:SF31">
    <property type="entry name" value="SN-GLYCEROL-3-PHOSPHATE-BINDING PERIPLASMIC PROTEIN UGPB"/>
    <property type="match status" value="1"/>
</dbReference>
<keyword evidence="3" id="KW-0813">Transport</keyword>
<sequence length="470" mass="52524">MHISSQSRTITRRTLLGVGGLAALGGTVAAWPRLSGQDIPGRGEDVLRVAIQGTAADAAARQALADEFTAEHPDIPVRIEAIQAVDWGDFFTKILTMVAAGTAPDVVYVATEGAQLFAEQLAEPLDDWITQDQTRLTDYFSDVHPSLIEAFMYHGSLYVLPLDFNAANMYLNLPTLERTGLDMPSPDWDIDEFERMLRTMRDTADGGFVPYFWTNRLFGGIVPWLYANDTSILTEERFDGGDWLWDRFYTPEQTAGRQGGYRWTSSNVGDPRVVETFERLQGWVSEGLSIRPEEGGGTSLIGLFAADRIGATPAGGYWAQGLHENGMSEKDFDVQYFPRWRSQRHQFGTAGYSIMRTSERKDQAWRWLEFTTRKESMELAMPEPTTTPTRRSMVNEAFYRETGPRSWKVFYDTLDEFPSSGPIPAPPQQAEVENALARNVALGMSGGPAQLETALDRLDRELAVAMEKTT</sequence>
<dbReference type="InterPro" id="IPR006311">
    <property type="entry name" value="TAT_signal"/>
</dbReference>
<keyword evidence="4" id="KW-0732">Signal</keyword>
<keyword evidence="6" id="KW-1185">Reference proteome</keyword>
<dbReference type="Proteomes" id="UP001500236">
    <property type="component" value="Unassembled WGS sequence"/>
</dbReference>
<dbReference type="InterPro" id="IPR050490">
    <property type="entry name" value="Bact_solute-bd_prot1"/>
</dbReference>
<dbReference type="SUPFAM" id="SSF53850">
    <property type="entry name" value="Periplasmic binding protein-like II"/>
    <property type="match status" value="1"/>
</dbReference>
<dbReference type="EMBL" id="BAAAVT010000010">
    <property type="protein sequence ID" value="GAA3066130.1"/>
    <property type="molecule type" value="Genomic_DNA"/>
</dbReference>
<dbReference type="Gene3D" id="3.40.190.10">
    <property type="entry name" value="Periplasmic binding protein-like II"/>
    <property type="match status" value="1"/>
</dbReference>
<organism evidence="5 6">
    <name type="scientific">Nesterenkonia aethiopica</name>
    <dbReference type="NCBI Taxonomy" id="269144"/>
    <lineage>
        <taxon>Bacteria</taxon>
        <taxon>Bacillati</taxon>
        <taxon>Actinomycetota</taxon>
        <taxon>Actinomycetes</taxon>
        <taxon>Micrococcales</taxon>
        <taxon>Micrococcaceae</taxon>
        <taxon>Nesterenkonia</taxon>
    </lineage>
</organism>
<evidence type="ECO:0008006" key="7">
    <source>
        <dbReference type="Google" id="ProtNLM"/>
    </source>
</evidence>
<evidence type="ECO:0000256" key="1">
    <source>
        <dbReference type="ARBA" id="ARBA00004196"/>
    </source>
</evidence>
<protein>
    <recommendedName>
        <fullName evidence="7">Extracellular solute-binding protein</fullName>
    </recommendedName>
</protein>
<dbReference type="RefSeq" id="WP_344683711.1">
    <property type="nucleotide sequence ID" value="NZ_BAAAVT010000010.1"/>
</dbReference>
<comment type="caution">
    <text evidence="5">The sequence shown here is derived from an EMBL/GenBank/DDBJ whole genome shotgun (WGS) entry which is preliminary data.</text>
</comment>
<comment type="similarity">
    <text evidence="2">Belongs to the bacterial solute-binding protein 1 family.</text>
</comment>
<gene>
    <name evidence="5" type="ORF">GCM10010529_18820</name>
</gene>
<accession>A0ABP6LXV5</accession>
<evidence type="ECO:0000313" key="5">
    <source>
        <dbReference type="EMBL" id="GAA3066130.1"/>
    </source>
</evidence>
<name>A0ABP6LXV5_9MICC</name>
<evidence type="ECO:0000256" key="2">
    <source>
        <dbReference type="ARBA" id="ARBA00008520"/>
    </source>
</evidence>
<evidence type="ECO:0000256" key="3">
    <source>
        <dbReference type="ARBA" id="ARBA00022448"/>
    </source>
</evidence>
<dbReference type="InterPro" id="IPR006059">
    <property type="entry name" value="SBP"/>
</dbReference>
<evidence type="ECO:0000256" key="4">
    <source>
        <dbReference type="ARBA" id="ARBA00022729"/>
    </source>
</evidence>
<dbReference type="PROSITE" id="PS51318">
    <property type="entry name" value="TAT"/>
    <property type="match status" value="1"/>
</dbReference>
<dbReference type="Pfam" id="PF01547">
    <property type="entry name" value="SBP_bac_1"/>
    <property type="match status" value="1"/>
</dbReference>
<proteinExistence type="inferred from homology"/>
<comment type="subcellular location">
    <subcellularLocation>
        <location evidence="1">Cell envelope</location>
    </subcellularLocation>
</comment>
<reference evidence="6" key="1">
    <citation type="journal article" date="2019" name="Int. J. Syst. Evol. Microbiol.">
        <title>The Global Catalogue of Microorganisms (GCM) 10K type strain sequencing project: providing services to taxonomists for standard genome sequencing and annotation.</title>
        <authorList>
            <consortium name="The Broad Institute Genomics Platform"/>
            <consortium name="The Broad Institute Genome Sequencing Center for Infectious Disease"/>
            <person name="Wu L."/>
            <person name="Ma J."/>
        </authorList>
    </citation>
    <scope>NUCLEOTIDE SEQUENCE [LARGE SCALE GENOMIC DNA]</scope>
    <source>
        <strain evidence="6">JCM 14309</strain>
    </source>
</reference>
<evidence type="ECO:0000313" key="6">
    <source>
        <dbReference type="Proteomes" id="UP001500236"/>
    </source>
</evidence>